<dbReference type="GO" id="GO:0003677">
    <property type="term" value="F:DNA binding"/>
    <property type="evidence" value="ECO:0007669"/>
    <property type="project" value="UniProtKB-KW"/>
</dbReference>
<dbReference type="Gene3D" id="1.10.10.10">
    <property type="entry name" value="Winged helix-like DNA-binding domain superfamily/Winged helix DNA-binding domain"/>
    <property type="match status" value="1"/>
</dbReference>
<dbReference type="InterPro" id="IPR011991">
    <property type="entry name" value="ArsR-like_HTH"/>
</dbReference>
<sequence>MAMTFCYNKLEICIRVIGGKWKGLILYHLHFGPKRTTELQKLVVNITQKMLIQSLRELEDDGIVKRTIYNQVPPKVEYSLTELGLSLHPILVTLTDWGGMYQEHFQKESEMNSV</sequence>
<organism evidence="5 6">
    <name type="scientific">Cohnella nanjingensis</name>
    <dbReference type="NCBI Taxonomy" id="1387779"/>
    <lineage>
        <taxon>Bacteria</taxon>
        <taxon>Bacillati</taxon>
        <taxon>Bacillota</taxon>
        <taxon>Bacilli</taxon>
        <taxon>Bacillales</taxon>
        <taxon>Paenibacillaceae</taxon>
        <taxon>Cohnella</taxon>
    </lineage>
</organism>
<name>A0A7X0RVW3_9BACL</name>
<evidence type="ECO:0000313" key="5">
    <source>
        <dbReference type="EMBL" id="MBB6673441.1"/>
    </source>
</evidence>
<keyword evidence="1" id="KW-0805">Transcription regulation</keyword>
<dbReference type="PROSITE" id="PS51118">
    <property type="entry name" value="HTH_HXLR"/>
    <property type="match status" value="1"/>
</dbReference>
<dbReference type="SUPFAM" id="SSF46785">
    <property type="entry name" value="Winged helix' DNA-binding domain"/>
    <property type="match status" value="1"/>
</dbReference>
<dbReference type="InterPro" id="IPR036388">
    <property type="entry name" value="WH-like_DNA-bd_sf"/>
</dbReference>
<dbReference type="CDD" id="cd00090">
    <property type="entry name" value="HTH_ARSR"/>
    <property type="match status" value="1"/>
</dbReference>
<accession>A0A7X0RVW3</accession>
<keyword evidence="3" id="KW-0804">Transcription</keyword>
<evidence type="ECO:0000256" key="3">
    <source>
        <dbReference type="ARBA" id="ARBA00023163"/>
    </source>
</evidence>
<dbReference type="InterPro" id="IPR036390">
    <property type="entry name" value="WH_DNA-bd_sf"/>
</dbReference>
<protein>
    <submittedName>
        <fullName evidence="5">Winged helix-turn-helix transcriptional regulator</fullName>
    </submittedName>
</protein>
<dbReference type="EMBL" id="JACJVP010000039">
    <property type="protein sequence ID" value="MBB6673441.1"/>
    <property type="molecule type" value="Genomic_DNA"/>
</dbReference>
<evidence type="ECO:0000256" key="2">
    <source>
        <dbReference type="ARBA" id="ARBA00023125"/>
    </source>
</evidence>
<dbReference type="Proteomes" id="UP000547209">
    <property type="component" value="Unassembled WGS sequence"/>
</dbReference>
<reference evidence="5 6" key="1">
    <citation type="submission" date="2020-08" db="EMBL/GenBank/DDBJ databases">
        <title>Cohnella phylogeny.</title>
        <authorList>
            <person name="Dunlap C."/>
        </authorList>
    </citation>
    <scope>NUCLEOTIDE SEQUENCE [LARGE SCALE GENOMIC DNA]</scope>
    <source>
        <strain evidence="5 6">DSM 28246</strain>
    </source>
</reference>
<evidence type="ECO:0000313" key="6">
    <source>
        <dbReference type="Proteomes" id="UP000547209"/>
    </source>
</evidence>
<keyword evidence="2" id="KW-0238">DNA-binding</keyword>
<gene>
    <name evidence="5" type="ORF">H7C19_22440</name>
</gene>
<feature type="domain" description="HTH hxlR-type" evidence="4">
    <location>
        <begin position="6"/>
        <end position="106"/>
    </location>
</feature>
<dbReference type="RefSeq" id="WP_185671303.1">
    <property type="nucleotide sequence ID" value="NZ_JACJVP010000039.1"/>
</dbReference>
<evidence type="ECO:0000256" key="1">
    <source>
        <dbReference type="ARBA" id="ARBA00023015"/>
    </source>
</evidence>
<dbReference type="PANTHER" id="PTHR33204:SF38">
    <property type="entry name" value="HTH-TYPE TRANSCRIPTIONAL ACTIVATOR HXLR"/>
    <property type="match status" value="1"/>
</dbReference>
<dbReference type="AlphaFoldDB" id="A0A7X0RVW3"/>
<proteinExistence type="predicted"/>
<dbReference type="Pfam" id="PF01638">
    <property type="entry name" value="HxlR"/>
    <property type="match status" value="1"/>
</dbReference>
<evidence type="ECO:0000259" key="4">
    <source>
        <dbReference type="PROSITE" id="PS51118"/>
    </source>
</evidence>
<keyword evidence="6" id="KW-1185">Reference proteome</keyword>
<dbReference type="PANTHER" id="PTHR33204">
    <property type="entry name" value="TRANSCRIPTIONAL REGULATOR, MARR FAMILY"/>
    <property type="match status" value="1"/>
</dbReference>
<comment type="caution">
    <text evidence="5">The sequence shown here is derived from an EMBL/GenBank/DDBJ whole genome shotgun (WGS) entry which is preliminary data.</text>
</comment>
<dbReference type="InterPro" id="IPR002577">
    <property type="entry name" value="HTH_HxlR"/>
</dbReference>